<proteinExistence type="inferred from homology"/>
<feature type="transmembrane region" description="Helical" evidence="13">
    <location>
        <begin position="93"/>
        <end position="112"/>
    </location>
</feature>
<keyword evidence="7" id="KW-0479">Metal-binding</keyword>
<keyword evidence="11 13" id="KW-0472">Membrane</keyword>
<evidence type="ECO:0000256" key="12">
    <source>
        <dbReference type="ARBA" id="ARBA00037975"/>
    </source>
</evidence>
<dbReference type="GO" id="GO:0022904">
    <property type="term" value="P:respiratory electron transport chain"/>
    <property type="evidence" value="ECO:0007669"/>
    <property type="project" value="InterPro"/>
</dbReference>
<evidence type="ECO:0000256" key="8">
    <source>
        <dbReference type="ARBA" id="ARBA00022982"/>
    </source>
</evidence>
<keyword evidence="5" id="KW-0349">Heme</keyword>
<dbReference type="RefSeq" id="WP_011512218.1">
    <property type="nucleotide sequence ID" value="NC_007964.1"/>
</dbReference>
<evidence type="ECO:0000256" key="10">
    <source>
        <dbReference type="ARBA" id="ARBA00023004"/>
    </source>
</evidence>
<dbReference type="GO" id="GO:0009055">
    <property type="term" value="F:electron transfer activity"/>
    <property type="evidence" value="ECO:0007669"/>
    <property type="project" value="InterPro"/>
</dbReference>
<feature type="transmembrane region" description="Helical" evidence="13">
    <location>
        <begin position="12"/>
        <end position="31"/>
    </location>
</feature>
<feature type="transmembrane region" description="Helical" evidence="13">
    <location>
        <begin position="46"/>
        <end position="68"/>
    </location>
</feature>
<name>Q1QGR1_NITHX</name>
<dbReference type="GO" id="GO:0020037">
    <property type="term" value="F:heme binding"/>
    <property type="evidence" value="ECO:0007669"/>
    <property type="project" value="TreeGrafter"/>
</dbReference>
<comment type="cofactor">
    <cofactor evidence="1">
        <name>heme b</name>
        <dbReference type="ChEBI" id="CHEBI:60344"/>
    </cofactor>
</comment>
<dbReference type="InterPro" id="IPR011577">
    <property type="entry name" value="Cyt_b561_bac/Ni-Hgenase"/>
</dbReference>
<dbReference type="Proteomes" id="UP000001953">
    <property type="component" value="Chromosome"/>
</dbReference>
<dbReference type="SUPFAM" id="SSF81342">
    <property type="entry name" value="Transmembrane di-heme cytochromes"/>
    <property type="match status" value="1"/>
</dbReference>
<evidence type="ECO:0000256" key="13">
    <source>
        <dbReference type="SAM" id="Phobius"/>
    </source>
</evidence>
<evidence type="ECO:0000313" key="15">
    <source>
        <dbReference type="EMBL" id="ABE64586.1"/>
    </source>
</evidence>
<dbReference type="InterPro" id="IPR052168">
    <property type="entry name" value="Cytochrome_b561_oxidase"/>
</dbReference>
<comment type="subcellular location">
    <subcellularLocation>
        <location evidence="2">Cell membrane</location>
        <topology evidence="2">Multi-pass membrane protein</topology>
    </subcellularLocation>
</comment>
<dbReference type="HOGENOM" id="CLU_095321_3_0_5"/>
<dbReference type="KEGG" id="nha:Nham_3894"/>
<accession>Q1QGR1</accession>
<evidence type="ECO:0000313" key="16">
    <source>
        <dbReference type="Proteomes" id="UP000001953"/>
    </source>
</evidence>
<evidence type="ECO:0000256" key="5">
    <source>
        <dbReference type="ARBA" id="ARBA00022617"/>
    </source>
</evidence>
<dbReference type="OrthoDB" id="7280471at2"/>
<evidence type="ECO:0000256" key="6">
    <source>
        <dbReference type="ARBA" id="ARBA00022692"/>
    </source>
</evidence>
<keyword evidence="9 13" id="KW-1133">Transmembrane helix</keyword>
<reference evidence="15 16" key="1">
    <citation type="submission" date="2006-03" db="EMBL/GenBank/DDBJ databases">
        <title>Complete sequence of chromosome of Nitrobacter hamburgensis X14.</title>
        <authorList>
            <consortium name="US DOE Joint Genome Institute"/>
            <person name="Copeland A."/>
            <person name="Lucas S."/>
            <person name="Lapidus A."/>
            <person name="Barry K."/>
            <person name="Detter J.C."/>
            <person name="Glavina del Rio T."/>
            <person name="Hammon N."/>
            <person name="Israni S."/>
            <person name="Dalin E."/>
            <person name="Tice H."/>
            <person name="Pitluck S."/>
            <person name="Chain P."/>
            <person name="Malfatti S."/>
            <person name="Shin M."/>
            <person name="Vergez L."/>
            <person name="Schmutz J."/>
            <person name="Larimer F."/>
            <person name="Land M."/>
            <person name="Hauser L."/>
            <person name="Kyrpides N."/>
            <person name="Ivanova N."/>
            <person name="Ward B."/>
            <person name="Arp D."/>
            <person name="Klotz M."/>
            <person name="Stein L."/>
            <person name="O'Mullan G."/>
            <person name="Starkenburg S."/>
            <person name="Sayavedra L."/>
            <person name="Poret-Peterson A.T."/>
            <person name="Gentry M.E."/>
            <person name="Bruce D."/>
            <person name="Richardson P."/>
        </authorList>
    </citation>
    <scope>NUCLEOTIDE SEQUENCE [LARGE SCALE GENOMIC DNA]</scope>
    <source>
        <strain evidence="16">DSM 10229 / NCIMB 13809 / X14</strain>
    </source>
</reference>
<keyword evidence="3" id="KW-0813">Transport</keyword>
<dbReference type="InterPro" id="IPR016174">
    <property type="entry name" value="Di-haem_cyt_TM"/>
</dbReference>
<dbReference type="AlphaFoldDB" id="Q1QGR1"/>
<keyword evidence="8" id="KW-0249">Electron transport</keyword>
<keyword evidence="16" id="KW-1185">Reference proteome</keyword>
<feature type="domain" description="Cytochrome b561 bacterial/Ni-hydrogenase" evidence="14">
    <location>
        <begin position="8"/>
        <end position="172"/>
    </location>
</feature>
<evidence type="ECO:0000256" key="7">
    <source>
        <dbReference type="ARBA" id="ARBA00022723"/>
    </source>
</evidence>
<dbReference type="eggNOG" id="COG3038">
    <property type="taxonomic scope" value="Bacteria"/>
</dbReference>
<dbReference type="PANTHER" id="PTHR30529:SF1">
    <property type="entry name" value="CYTOCHROME B561 HOMOLOG 2"/>
    <property type="match status" value="1"/>
</dbReference>
<gene>
    <name evidence="15" type="ordered locus">Nham_3894</name>
</gene>
<dbReference type="Gene3D" id="1.20.950.20">
    <property type="entry name" value="Transmembrane di-heme cytochromes, Chain C"/>
    <property type="match status" value="1"/>
</dbReference>
<dbReference type="PANTHER" id="PTHR30529">
    <property type="entry name" value="CYTOCHROME B561"/>
    <property type="match status" value="1"/>
</dbReference>
<evidence type="ECO:0000256" key="2">
    <source>
        <dbReference type="ARBA" id="ARBA00004651"/>
    </source>
</evidence>
<evidence type="ECO:0000259" key="14">
    <source>
        <dbReference type="Pfam" id="PF01292"/>
    </source>
</evidence>
<protein>
    <submittedName>
        <fullName evidence="15">Cytochrome B561</fullName>
    </submittedName>
</protein>
<organism evidence="15 16">
    <name type="scientific">Nitrobacter hamburgensis (strain DSM 10229 / NCIMB 13809 / X14)</name>
    <dbReference type="NCBI Taxonomy" id="323097"/>
    <lineage>
        <taxon>Bacteria</taxon>
        <taxon>Pseudomonadati</taxon>
        <taxon>Pseudomonadota</taxon>
        <taxon>Alphaproteobacteria</taxon>
        <taxon>Hyphomicrobiales</taxon>
        <taxon>Nitrobacteraceae</taxon>
        <taxon>Nitrobacter</taxon>
    </lineage>
</organism>
<keyword evidence="4" id="KW-1003">Cell membrane</keyword>
<evidence type="ECO:0000256" key="4">
    <source>
        <dbReference type="ARBA" id="ARBA00022475"/>
    </source>
</evidence>
<comment type="similarity">
    <text evidence="12">Belongs to the cytochrome b561 family.</text>
</comment>
<dbReference type="GO" id="GO:0046872">
    <property type="term" value="F:metal ion binding"/>
    <property type="evidence" value="ECO:0007669"/>
    <property type="project" value="UniProtKB-KW"/>
</dbReference>
<dbReference type="GO" id="GO:0005886">
    <property type="term" value="C:plasma membrane"/>
    <property type="evidence" value="ECO:0007669"/>
    <property type="project" value="UniProtKB-SubCell"/>
</dbReference>
<keyword evidence="10" id="KW-0408">Iron</keyword>
<sequence>MTLALAVRYDRTTIILHWLTAVLVAGLWFVGQTADYLPEDSLIQNIVWSSHVTTGFTLATILIFRIFWRSTSGVGLPAADSGALHALAKATHYLLYGLLVITISLGIANAFIRGYDLFHLFKLPQLGVKDWKKPVTHWHELAANSVLIVAGFHAAAALVHHYVWRDNLISRMALRAR</sequence>
<evidence type="ECO:0000256" key="3">
    <source>
        <dbReference type="ARBA" id="ARBA00022448"/>
    </source>
</evidence>
<dbReference type="Pfam" id="PF01292">
    <property type="entry name" value="Ni_hydr_CYTB"/>
    <property type="match status" value="1"/>
</dbReference>
<evidence type="ECO:0000256" key="9">
    <source>
        <dbReference type="ARBA" id="ARBA00022989"/>
    </source>
</evidence>
<feature type="transmembrane region" description="Helical" evidence="13">
    <location>
        <begin position="141"/>
        <end position="164"/>
    </location>
</feature>
<evidence type="ECO:0000256" key="11">
    <source>
        <dbReference type="ARBA" id="ARBA00023136"/>
    </source>
</evidence>
<evidence type="ECO:0000256" key="1">
    <source>
        <dbReference type="ARBA" id="ARBA00001970"/>
    </source>
</evidence>
<dbReference type="EMBL" id="CP000319">
    <property type="protein sequence ID" value="ABE64586.1"/>
    <property type="molecule type" value="Genomic_DNA"/>
</dbReference>
<keyword evidence="6 13" id="KW-0812">Transmembrane</keyword>